<accession>A0A9X1KSW1</accession>
<dbReference type="PANTHER" id="PTHR30461:SF2">
    <property type="entry name" value="SERINE RECOMBINASE PINE-RELATED"/>
    <property type="match status" value="1"/>
</dbReference>
<dbReference type="Proteomes" id="UP001139366">
    <property type="component" value="Unassembled WGS sequence"/>
</dbReference>
<name>A0A9X1KSW1_9FLAO</name>
<dbReference type="InterPro" id="IPR036162">
    <property type="entry name" value="Resolvase-like_N_sf"/>
</dbReference>
<reference evidence="7 8" key="1">
    <citation type="journal article" date="2023" name="Antonie Van Leeuwenhoek">
        <title>Flavobacterium potami sp. nov., a multi-metal resistance genes harbouring bacterium isolated from shallow river silt.</title>
        <authorList>
            <person name="Li S."/>
            <person name="Mao S."/>
            <person name="Mu W."/>
            <person name="Guo B."/>
            <person name="Li C."/>
            <person name="Zhu Q."/>
            <person name="Hou X."/>
            <person name="Zhao Y."/>
            <person name="Wei S."/>
            <person name="Liu H."/>
            <person name="Liu A."/>
        </authorList>
    </citation>
    <scope>NUCLEOTIDE SEQUENCE [LARGE SCALE GENOMIC DNA]</scope>
    <source>
        <strain evidence="7 8">17A</strain>
    </source>
</reference>
<evidence type="ECO:0000256" key="4">
    <source>
        <dbReference type="PIRSR" id="PIRSR606118-50"/>
    </source>
</evidence>
<keyword evidence="3" id="KW-0233">DNA recombination</keyword>
<dbReference type="InterPro" id="IPR050639">
    <property type="entry name" value="SSR_resolvase"/>
</dbReference>
<evidence type="ECO:0000256" key="1">
    <source>
        <dbReference type="ARBA" id="ARBA00022908"/>
    </source>
</evidence>
<dbReference type="Pfam" id="PF00239">
    <property type="entry name" value="Resolvase"/>
    <property type="match status" value="1"/>
</dbReference>
<dbReference type="SMART" id="SM00857">
    <property type="entry name" value="Resolvase"/>
    <property type="match status" value="1"/>
</dbReference>
<feature type="domain" description="Resolvase/invertase-type recombinase catalytic" evidence="6">
    <location>
        <begin position="1"/>
        <end position="141"/>
    </location>
</feature>
<comment type="caution">
    <text evidence="7">The sequence shown here is derived from an EMBL/GenBank/DDBJ whole genome shotgun (WGS) entry which is preliminary data.</text>
</comment>
<dbReference type="PROSITE" id="PS00397">
    <property type="entry name" value="RECOMBINASES_1"/>
    <property type="match status" value="1"/>
</dbReference>
<dbReference type="InterPro" id="IPR006118">
    <property type="entry name" value="Recombinase_CS"/>
</dbReference>
<keyword evidence="8" id="KW-1185">Reference proteome</keyword>
<organism evidence="7 8">
    <name type="scientific">Flavobacterium potami</name>
    <dbReference type="NCBI Taxonomy" id="2872310"/>
    <lineage>
        <taxon>Bacteria</taxon>
        <taxon>Pseudomonadati</taxon>
        <taxon>Bacteroidota</taxon>
        <taxon>Flavobacteriia</taxon>
        <taxon>Flavobacteriales</taxon>
        <taxon>Flavobacteriaceae</taxon>
        <taxon>Flavobacterium</taxon>
    </lineage>
</organism>
<dbReference type="Gene3D" id="3.40.50.1390">
    <property type="entry name" value="Resolvase, N-terminal catalytic domain"/>
    <property type="match status" value="1"/>
</dbReference>
<dbReference type="PROSITE" id="PS51736">
    <property type="entry name" value="RECOMBINASES_3"/>
    <property type="match status" value="1"/>
</dbReference>
<dbReference type="GO" id="GO:0000150">
    <property type="term" value="F:DNA strand exchange activity"/>
    <property type="evidence" value="ECO:0007669"/>
    <property type="project" value="InterPro"/>
</dbReference>
<sequence>MKARYIRVSTLSQNIERQLAKQYNNELLYIDKISGAVPFSLRPEGLKLLADIPGKNITYISISSIDRLGRNTLDILETINKLHTFNICLKVDNLGLESLLGGKESPTFKLIVSVLANVSEMERETMLERQKEGIAIAKAKGIYKGREKNTNETPEKFLAKYPGVINYINKKTNHTIEDIAKLSDCSKNTVLKIKKTLESLQKK</sequence>
<dbReference type="RefSeq" id="WP_223711537.1">
    <property type="nucleotide sequence ID" value="NZ_JAINUY010000012.1"/>
</dbReference>
<dbReference type="AlphaFoldDB" id="A0A9X1KSW1"/>
<feature type="active site" description="O-(5'-phospho-DNA)-serine intermediate" evidence="4 5">
    <location>
        <position position="9"/>
    </location>
</feature>
<dbReference type="SUPFAM" id="SSF53041">
    <property type="entry name" value="Resolvase-like"/>
    <property type="match status" value="1"/>
</dbReference>
<dbReference type="EMBL" id="JAINUY010000012">
    <property type="protein sequence ID" value="MBZ4037824.1"/>
    <property type="molecule type" value="Genomic_DNA"/>
</dbReference>
<dbReference type="GO" id="GO:0003677">
    <property type="term" value="F:DNA binding"/>
    <property type="evidence" value="ECO:0007669"/>
    <property type="project" value="UniProtKB-KW"/>
</dbReference>
<evidence type="ECO:0000256" key="5">
    <source>
        <dbReference type="PROSITE-ProRule" id="PRU10137"/>
    </source>
</evidence>
<dbReference type="CDD" id="cd03768">
    <property type="entry name" value="SR_ResInv"/>
    <property type="match status" value="1"/>
</dbReference>
<keyword evidence="1" id="KW-0229">DNA integration</keyword>
<evidence type="ECO:0000256" key="3">
    <source>
        <dbReference type="ARBA" id="ARBA00023172"/>
    </source>
</evidence>
<protein>
    <submittedName>
        <fullName evidence="7">Recombinase family protein</fullName>
    </submittedName>
</protein>
<dbReference type="InterPro" id="IPR006119">
    <property type="entry name" value="Resolv_N"/>
</dbReference>
<keyword evidence="2" id="KW-0238">DNA-binding</keyword>
<evidence type="ECO:0000313" key="8">
    <source>
        <dbReference type="Proteomes" id="UP001139366"/>
    </source>
</evidence>
<proteinExistence type="predicted"/>
<evidence type="ECO:0000313" key="7">
    <source>
        <dbReference type="EMBL" id="MBZ4037824.1"/>
    </source>
</evidence>
<evidence type="ECO:0000259" key="6">
    <source>
        <dbReference type="PROSITE" id="PS51736"/>
    </source>
</evidence>
<gene>
    <name evidence="7" type="ORF">K6T82_23910</name>
</gene>
<dbReference type="PANTHER" id="PTHR30461">
    <property type="entry name" value="DNA-INVERTASE FROM LAMBDOID PROPHAGE"/>
    <property type="match status" value="1"/>
</dbReference>
<dbReference type="GO" id="GO:0015074">
    <property type="term" value="P:DNA integration"/>
    <property type="evidence" value="ECO:0007669"/>
    <property type="project" value="UniProtKB-KW"/>
</dbReference>
<evidence type="ECO:0000256" key="2">
    <source>
        <dbReference type="ARBA" id="ARBA00023125"/>
    </source>
</evidence>